<keyword evidence="6" id="KW-0413">Isomerase</keyword>
<keyword evidence="3" id="KW-0238">DNA-binding</keyword>
<dbReference type="GO" id="GO:0003700">
    <property type="term" value="F:DNA-binding transcription factor activity"/>
    <property type="evidence" value="ECO:0007669"/>
    <property type="project" value="TreeGrafter"/>
</dbReference>
<evidence type="ECO:0000256" key="3">
    <source>
        <dbReference type="ARBA" id="ARBA00023125"/>
    </source>
</evidence>
<dbReference type="eggNOG" id="COG1609">
    <property type="taxonomic scope" value="Bacteria"/>
</dbReference>
<reference evidence="6" key="1">
    <citation type="submission" date="2008-01" db="EMBL/GenBank/DDBJ databases">
        <title>Complete sequence of chromosome of Caulobacter sp. K31.</title>
        <authorList>
            <consortium name="US DOE Joint Genome Institute"/>
            <person name="Copeland A."/>
            <person name="Lucas S."/>
            <person name="Lapidus A."/>
            <person name="Barry K."/>
            <person name="Glavina del Rio T."/>
            <person name="Dalin E."/>
            <person name="Tice H."/>
            <person name="Pitluck S."/>
            <person name="Bruce D."/>
            <person name="Goodwin L."/>
            <person name="Thompson L.S."/>
            <person name="Brettin T."/>
            <person name="Detter J.C."/>
            <person name="Han C."/>
            <person name="Schmutz J."/>
            <person name="Larimer F."/>
            <person name="Land M."/>
            <person name="Hauser L."/>
            <person name="Kyrpides N."/>
            <person name="Kim E."/>
            <person name="Stephens C."/>
            <person name="Richardson P."/>
        </authorList>
    </citation>
    <scope>NUCLEOTIDE SEQUENCE [LARGE SCALE GENOMIC DNA]</scope>
    <source>
        <strain evidence="6">K31</strain>
    </source>
</reference>
<evidence type="ECO:0000256" key="2">
    <source>
        <dbReference type="ARBA" id="ARBA00023015"/>
    </source>
</evidence>
<dbReference type="InterPro" id="IPR010982">
    <property type="entry name" value="Lambda_DNA-bd_dom_sf"/>
</dbReference>
<name>B0T5J5_CAUSK</name>
<protein>
    <submittedName>
        <fullName evidence="6">Transcriptional regulator, LacI family</fullName>
        <ecNumber evidence="6">5.1.1.1</ecNumber>
    </submittedName>
</protein>
<dbReference type="PROSITE" id="PS50932">
    <property type="entry name" value="HTH_LACI_2"/>
    <property type="match status" value="1"/>
</dbReference>
<dbReference type="InterPro" id="IPR046335">
    <property type="entry name" value="LacI/GalR-like_sensor"/>
</dbReference>
<evidence type="ECO:0000256" key="4">
    <source>
        <dbReference type="ARBA" id="ARBA00023163"/>
    </source>
</evidence>
<dbReference type="Pfam" id="PF00356">
    <property type="entry name" value="LacI"/>
    <property type="match status" value="1"/>
</dbReference>
<dbReference type="Gene3D" id="1.10.260.40">
    <property type="entry name" value="lambda repressor-like DNA-binding domains"/>
    <property type="match status" value="1"/>
</dbReference>
<accession>B0T5J5</accession>
<dbReference type="STRING" id="366602.Caul_0416"/>
<dbReference type="KEGG" id="cak:Caul_0416"/>
<dbReference type="Pfam" id="PF13377">
    <property type="entry name" value="Peripla_BP_3"/>
    <property type="match status" value="1"/>
</dbReference>
<dbReference type="SUPFAM" id="SSF53822">
    <property type="entry name" value="Periplasmic binding protein-like I"/>
    <property type="match status" value="1"/>
</dbReference>
<dbReference type="InterPro" id="IPR000843">
    <property type="entry name" value="HTH_LacI"/>
</dbReference>
<dbReference type="SMART" id="SM00354">
    <property type="entry name" value="HTH_LACI"/>
    <property type="match status" value="1"/>
</dbReference>
<evidence type="ECO:0000313" key="6">
    <source>
        <dbReference type="EMBL" id="ABZ69553.1"/>
    </source>
</evidence>
<dbReference type="CDD" id="cd06284">
    <property type="entry name" value="PBP1_LacI-like"/>
    <property type="match status" value="1"/>
</dbReference>
<keyword evidence="2" id="KW-0805">Transcription regulation</keyword>
<evidence type="ECO:0000256" key="1">
    <source>
        <dbReference type="ARBA" id="ARBA00022491"/>
    </source>
</evidence>
<sequence length="349" mass="37377">MLEYDSNLPTPHGPATIKNVARAAGVSVATVSRALQMPARVAPDTRAKVSAAVERLGYTPNVQARNLRTSKTSMIVALVPDISNCFFAGVIRGIEDVATRNGYSVLLGDIQDDVSREQRYSDMISARVVDGMITLLPRVPKIQRAGRAPIVNACEYVDDPAITSVYINNEAAAGDATRYLLTLGHRQIAFIGGPASSPISIDRKRGYEQALLQAGVTPSRKLCAQGDFSMAAGVRGVESIFAAGEPFTAVLCASDEIAIGVLQAAKARGFRVPQDLSIIGFDNIIFSQYMDPPLTTVAQPQEDLGREAMMLLLNILDEQDIPPCKRILSTQLVVRGSTGPAPRQALIAD</sequence>
<dbReference type="GO" id="GO:0008784">
    <property type="term" value="F:alanine racemase activity"/>
    <property type="evidence" value="ECO:0007669"/>
    <property type="project" value="UniProtKB-EC"/>
</dbReference>
<keyword evidence="4" id="KW-0804">Transcription</keyword>
<proteinExistence type="predicted"/>
<dbReference type="HOGENOM" id="CLU_037628_6_1_5"/>
<dbReference type="PANTHER" id="PTHR30146">
    <property type="entry name" value="LACI-RELATED TRANSCRIPTIONAL REPRESSOR"/>
    <property type="match status" value="1"/>
</dbReference>
<dbReference type="EC" id="5.1.1.1" evidence="6"/>
<dbReference type="EMBL" id="CP000927">
    <property type="protein sequence ID" value="ABZ69553.1"/>
    <property type="molecule type" value="Genomic_DNA"/>
</dbReference>
<evidence type="ECO:0000259" key="5">
    <source>
        <dbReference type="PROSITE" id="PS50932"/>
    </source>
</evidence>
<organism evidence="6">
    <name type="scientific">Caulobacter sp. (strain K31)</name>
    <dbReference type="NCBI Taxonomy" id="366602"/>
    <lineage>
        <taxon>Bacteria</taxon>
        <taxon>Pseudomonadati</taxon>
        <taxon>Pseudomonadota</taxon>
        <taxon>Alphaproteobacteria</taxon>
        <taxon>Caulobacterales</taxon>
        <taxon>Caulobacteraceae</taxon>
        <taxon>Caulobacter</taxon>
    </lineage>
</organism>
<dbReference type="InterPro" id="IPR028082">
    <property type="entry name" value="Peripla_BP_I"/>
</dbReference>
<gene>
    <name evidence="6" type="ordered locus">Caul_0416</name>
</gene>
<dbReference type="CDD" id="cd01392">
    <property type="entry name" value="HTH_LacI"/>
    <property type="match status" value="1"/>
</dbReference>
<dbReference type="SUPFAM" id="SSF47413">
    <property type="entry name" value="lambda repressor-like DNA-binding domains"/>
    <property type="match status" value="1"/>
</dbReference>
<dbReference type="Gene3D" id="3.40.50.2300">
    <property type="match status" value="2"/>
</dbReference>
<feature type="domain" description="HTH lacI-type" evidence="5">
    <location>
        <begin position="15"/>
        <end position="69"/>
    </location>
</feature>
<dbReference type="PANTHER" id="PTHR30146:SF151">
    <property type="entry name" value="HTH-TYPE TRANSCRIPTIONAL REPRESSOR CYTR"/>
    <property type="match status" value="1"/>
</dbReference>
<keyword evidence="1" id="KW-0678">Repressor</keyword>
<dbReference type="OrthoDB" id="128688at2"/>
<dbReference type="AlphaFoldDB" id="B0T5J5"/>
<dbReference type="GO" id="GO:0000976">
    <property type="term" value="F:transcription cis-regulatory region binding"/>
    <property type="evidence" value="ECO:0007669"/>
    <property type="project" value="TreeGrafter"/>
</dbReference>